<gene>
    <name evidence="1" type="ORF">CLUMA_CG008540</name>
</gene>
<name>A0A1J1I9E9_9DIPT</name>
<dbReference type="AlphaFoldDB" id="A0A1J1I9E9"/>
<organism evidence="1 2">
    <name type="scientific">Clunio marinus</name>
    <dbReference type="NCBI Taxonomy" id="568069"/>
    <lineage>
        <taxon>Eukaryota</taxon>
        <taxon>Metazoa</taxon>
        <taxon>Ecdysozoa</taxon>
        <taxon>Arthropoda</taxon>
        <taxon>Hexapoda</taxon>
        <taxon>Insecta</taxon>
        <taxon>Pterygota</taxon>
        <taxon>Neoptera</taxon>
        <taxon>Endopterygota</taxon>
        <taxon>Diptera</taxon>
        <taxon>Nematocera</taxon>
        <taxon>Chironomoidea</taxon>
        <taxon>Chironomidae</taxon>
        <taxon>Clunio</taxon>
    </lineage>
</organism>
<evidence type="ECO:0000313" key="1">
    <source>
        <dbReference type="EMBL" id="CRK95057.1"/>
    </source>
</evidence>
<reference evidence="1 2" key="1">
    <citation type="submission" date="2015-04" db="EMBL/GenBank/DDBJ databases">
        <authorList>
            <person name="Syromyatnikov M.Y."/>
            <person name="Popov V.N."/>
        </authorList>
    </citation>
    <scope>NUCLEOTIDE SEQUENCE [LARGE SCALE GENOMIC DNA]</scope>
</reference>
<proteinExistence type="predicted"/>
<evidence type="ECO:0000313" key="2">
    <source>
        <dbReference type="Proteomes" id="UP000183832"/>
    </source>
</evidence>
<dbReference type="EMBL" id="CVRI01000040">
    <property type="protein sequence ID" value="CRK95057.1"/>
    <property type="molecule type" value="Genomic_DNA"/>
</dbReference>
<keyword evidence="2" id="KW-1185">Reference proteome</keyword>
<accession>A0A1J1I9E9</accession>
<sequence>MTHYSVVTVNFIVIEDSEKEEKICQHTSDTIRNGKPFHNLCHRLLTAMNSDSYSTISSSSYKNSDSVNIMWALKAEKTNAELCGEKISKNGKSKLWITF</sequence>
<protein>
    <submittedName>
        <fullName evidence="1">CLUMA_CG008540, isoform A</fullName>
    </submittedName>
</protein>
<dbReference type="Proteomes" id="UP000183832">
    <property type="component" value="Unassembled WGS sequence"/>
</dbReference>